<dbReference type="EMBL" id="BMME01000001">
    <property type="protein sequence ID" value="GGK08736.1"/>
    <property type="molecule type" value="Genomic_DNA"/>
</dbReference>
<proteinExistence type="predicted"/>
<name>A0ABQ2EF03_9GAMM</name>
<sequence length="108" mass="11802">MSDHRFDPITSPAFMSFARDCFAAGADEVARKRGLDPERVAEAKAAWNVLGEREVVEAQQLLNTAAVQRAIEVTSSPRVRSACAALYRMAETIATARAVAARIEEIRP</sequence>
<dbReference type="RefSeq" id="WP_132984692.1">
    <property type="nucleotide sequence ID" value="NZ_BMME01000001.1"/>
</dbReference>
<accession>A0ABQ2EF03</accession>
<protein>
    <recommendedName>
        <fullName evidence="3">Phasin domain-containing protein</fullName>
    </recommendedName>
</protein>
<keyword evidence="2" id="KW-1185">Reference proteome</keyword>
<evidence type="ECO:0008006" key="3">
    <source>
        <dbReference type="Google" id="ProtNLM"/>
    </source>
</evidence>
<reference evidence="2" key="1">
    <citation type="journal article" date="2019" name="Int. J. Syst. Evol. Microbiol.">
        <title>The Global Catalogue of Microorganisms (GCM) 10K type strain sequencing project: providing services to taxonomists for standard genome sequencing and annotation.</title>
        <authorList>
            <consortium name="The Broad Institute Genomics Platform"/>
            <consortium name="The Broad Institute Genome Sequencing Center for Infectious Disease"/>
            <person name="Wu L."/>
            <person name="Ma J."/>
        </authorList>
    </citation>
    <scope>NUCLEOTIDE SEQUENCE [LARGE SCALE GENOMIC DNA]</scope>
    <source>
        <strain evidence="2">CGMCC 1.8985</strain>
    </source>
</reference>
<gene>
    <name evidence="1" type="ORF">GCM10011394_17670</name>
</gene>
<organism evidence="1 2">
    <name type="scientific">Luteimonas terricola</name>
    <dbReference type="NCBI Taxonomy" id="645597"/>
    <lineage>
        <taxon>Bacteria</taxon>
        <taxon>Pseudomonadati</taxon>
        <taxon>Pseudomonadota</taxon>
        <taxon>Gammaproteobacteria</taxon>
        <taxon>Lysobacterales</taxon>
        <taxon>Lysobacteraceae</taxon>
        <taxon>Luteimonas</taxon>
    </lineage>
</organism>
<dbReference type="Proteomes" id="UP000599009">
    <property type="component" value="Unassembled WGS sequence"/>
</dbReference>
<evidence type="ECO:0000313" key="2">
    <source>
        <dbReference type="Proteomes" id="UP000599009"/>
    </source>
</evidence>
<comment type="caution">
    <text evidence="1">The sequence shown here is derived from an EMBL/GenBank/DDBJ whole genome shotgun (WGS) entry which is preliminary data.</text>
</comment>
<evidence type="ECO:0000313" key="1">
    <source>
        <dbReference type="EMBL" id="GGK08736.1"/>
    </source>
</evidence>